<proteinExistence type="predicted"/>
<feature type="domain" description="DUF1996" evidence="2">
    <location>
        <begin position="36"/>
        <end position="266"/>
    </location>
</feature>
<keyword evidence="4" id="KW-1185">Reference proteome</keyword>
<dbReference type="OrthoDB" id="74764at2759"/>
<feature type="chain" id="PRO_5026180210" description="DUF1996 domain-containing protein" evidence="1">
    <location>
        <begin position="20"/>
        <end position="344"/>
    </location>
</feature>
<reference evidence="3 4" key="1">
    <citation type="journal article" date="2016" name="Sci. Rep.">
        <title>Peltaster fructicola genome reveals evolution from an invasive phytopathogen to an ectophytic parasite.</title>
        <authorList>
            <person name="Xu C."/>
            <person name="Chen H."/>
            <person name="Gleason M.L."/>
            <person name="Xu J.R."/>
            <person name="Liu H."/>
            <person name="Zhang R."/>
            <person name="Sun G."/>
        </authorList>
    </citation>
    <scope>NUCLEOTIDE SEQUENCE [LARGE SCALE GENOMIC DNA]</scope>
    <source>
        <strain evidence="3 4">LNHT1506</strain>
    </source>
</reference>
<accession>A0A6H0XLT7</accession>
<evidence type="ECO:0000313" key="3">
    <source>
        <dbReference type="EMBL" id="QIW95716.1"/>
    </source>
</evidence>
<sequence length="344" mass="37061">MVLVNTILLAATIVGFVSASNVWTVNCAPLTVQRSDPIKNPGAAAGHVHAVVGSTAFSRSMGADTAKDGLLTTCDKFTDHSNYWAPQLYNMRSDGKFELMPFTGMNAYYTDYTCNYDPSGHCPQNRNPAAFPEGLRMIAGNSERRTFNKSDPWQAAILMESGNDGEQYGMPKTLGDRISGHVRFPSCWDGVNLDSADHQSHVSYPDPALGGDTQGGMCPKSHPHAMINIGAEFGWSTKGVSSPNTLVWAQGDTTGYGFHGDFMMGWMDPSALQQSFVNCIDNNNCPWRSFGSPTGKAPNPTTLLPQIPAPVEDVGLLAPLSALPGNNKVYKQLTIKGRKPVPDA</sequence>
<dbReference type="PANTHER" id="PTHR43662:SF12">
    <property type="entry name" value="DUF1996 DOMAIN-CONTAINING PROTEIN-RELATED"/>
    <property type="match status" value="1"/>
</dbReference>
<keyword evidence="1" id="KW-0732">Signal</keyword>
<dbReference type="PANTHER" id="PTHR43662">
    <property type="match status" value="1"/>
</dbReference>
<dbReference type="Pfam" id="PF09362">
    <property type="entry name" value="DUF1996"/>
    <property type="match status" value="1"/>
</dbReference>
<dbReference type="AlphaFoldDB" id="A0A6H0XLT7"/>
<feature type="signal peptide" evidence="1">
    <location>
        <begin position="1"/>
        <end position="19"/>
    </location>
</feature>
<gene>
    <name evidence="3" type="ORF">AMS68_001234</name>
</gene>
<name>A0A6H0XLT7_9PEZI</name>
<evidence type="ECO:0000259" key="2">
    <source>
        <dbReference type="Pfam" id="PF09362"/>
    </source>
</evidence>
<organism evidence="3 4">
    <name type="scientific">Peltaster fructicola</name>
    <dbReference type="NCBI Taxonomy" id="286661"/>
    <lineage>
        <taxon>Eukaryota</taxon>
        <taxon>Fungi</taxon>
        <taxon>Dikarya</taxon>
        <taxon>Ascomycota</taxon>
        <taxon>Pezizomycotina</taxon>
        <taxon>Dothideomycetes</taxon>
        <taxon>Dothideomycetes incertae sedis</taxon>
        <taxon>Peltaster</taxon>
    </lineage>
</organism>
<evidence type="ECO:0000256" key="1">
    <source>
        <dbReference type="SAM" id="SignalP"/>
    </source>
</evidence>
<dbReference type="EMBL" id="CP051139">
    <property type="protein sequence ID" value="QIW95716.1"/>
    <property type="molecule type" value="Genomic_DNA"/>
</dbReference>
<evidence type="ECO:0000313" key="4">
    <source>
        <dbReference type="Proteomes" id="UP000503462"/>
    </source>
</evidence>
<protein>
    <recommendedName>
        <fullName evidence="2">DUF1996 domain-containing protein</fullName>
    </recommendedName>
</protein>
<dbReference type="InterPro" id="IPR018535">
    <property type="entry name" value="DUF1996"/>
</dbReference>
<dbReference type="Proteomes" id="UP000503462">
    <property type="component" value="Chromosome 1"/>
</dbReference>